<dbReference type="AlphaFoldDB" id="A0A833GY27"/>
<accession>A0A833GY27</accession>
<organism evidence="2 3">
    <name type="scientific">Leptonema illini</name>
    <dbReference type="NCBI Taxonomy" id="183"/>
    <lineage>
        <taxon>Bacteria</taxon>
        <taxon>Pseudomonadati</taxon>
        <taxon>Spirochaetota</taxon>
        <taxon>Spirochaetia</taxon>
        <taxon>Leptospirales</taxon>
        <taxon>Leptospiraceae</taxon>
        <taxon>Leptonema</taxon>
    </lineage>
</organism>
<dbReference type="EMBL" id="WBUI01000027">
    <property type="protein sequence ID" value="KAB2929699.1"/>
    <property type="molecule type" value="Genomic_DNA"/>
</dbReference>
<comment type="caution">
    <text evidence="2">The sequence shown here is derived from an EMBL/GenBank/DDBJ whole genome shotgun (WGS) entry which is preliminary data.</text>
</comment>
<dbReference type="Gene3D" id="3.10.180.10">
    <property type="entry name" value="2,3-Dihydroxybiphenyl 1,2-Dioxygenase, domain 1"/>
    <property type="match status" value="1"/>
</dbReference>
<evidence type="ECO:0000259" key="1">
    <source>
        <dbReference type="PROSITE" id="PS51819"/>
    </source>
</evidence>
<dbReference type="InterPro" id="IPR025870">
    <property type="entry name" value="Glyoxalase-like_dom"/>
</dbReference>
<evidence type="ECO:0000313" key="2">
    <source>
        <dbReference type="EMBL" id="KAB2929699.1"/>
    </source>
</evidence>
<dbReference type="InterPro" id="IPR029068">
    <property type="entry name" value="Glyas_Bleomycin-R_OHBP_Dase"/>
</dbReference>
<dbReference type="Proteomes" id="UP000460298">
    <property type="component" value="Unassembled WGS sequence"/>
</dbReference>
<reference evidence="2 3" key="1">
    <citation type="submission" date="2019-10" db="EMBL/GenBank/DDBJ databases">
        <title>Extracellular Electron Transfer in a Candidatus Methanoperedens spp. Enrichment Culture.</title>
        <authorList>
            <person name="Berger S."/>
            <person name="Rangel Shaw D."/>
            <person name="Berben T."/>
            <person name="In 'T Zandt M."/>
            <person name="Frank J."/>
            <person name="Reimann J."/>
            <person name="Jetten M.S.M."/>
            <person name="Welte C.U."/>
        </authorList>
    </citation>
    <scope>NUCLEOTIDE SEQUENCE [LARGE SCALE GENOMIC DNA]</scope>
    <source>
        <strain evidence="2">SB12</strain>
    </source>
</reference>
<dbReference type="InterPro" id="IPR037523">
    <property type="entry name" value="VOC_core"/>
</dbReference>
<dbReference type="SUPFAM" id="SSF54593">
    <property type="entry name" value="Glyoxalase/Bleomycin resistance protein/Dihydroxybiphenyl dioxygenase"/>
    <property type="match status" value="1"/>
</dbReference>
<dbReference type="PROSITE" id="PS51819">
    <property type="entry name" value="VOC"/>
    <property type="match status" value="1"/>
</dbReference>
<dbReference type="Pfam" id="PF12681">
    <property type="entry name" value="Glyoxalase_2"/>
    <property type="match status" value="1"/>
</dbReference>
<keyword evidence="2" id="KW-0223">Dioxygenase</keyword>
<feature type="domain" description="VOC" evidence="1">
    <location>
        <begin position="4"/>
        <end position="126"/>
    </location>
</feature>
<evidence type="ECO:0000313" key="3">
    <source>
        <dbReference type="Proteomes" id="UP000460298"/>
    </source>
</evidence>
<gene>
    <name evidence="2" type="ORF">F9K24_18910</name>
</gene>
<dbReference type="GO" id="GO:0051213">
    <property type="term" value="F:dioxygenase activity"/>
    <property type="evidence" value="ECO:0007669"/>
    <property type="project" value="UniProtKB-KW"/>
</dbReference>
<proteinExistence type="predicted"/>
<name>A0A833GY27_9LEPT</name>
<sequence length="160" mass="17902">MKAKLSLTAILVDDMKASRAFYESGLQQIVTVDSESHVSYEGGFSLWLRPMAVELIAGVKAPPREKSGLQNIEYELSFECDDIEAMRRHLLGLGHSLIHEIREEPWGQRLFRLCDPDGHVVEIGEPMIAALKRIHAETGDIEQTSLRTHTPVDVLRGLLG</sequence>
<keyword evidence="2" id="KW-0560">Oxidoreductase</keyword>
<protein>
    <submittedName>
        <fullName evidence="2">Glyoxalase/bleomycin resistance/dioxygenase family protein</fullName>
    </submittedName>
</protein>